<dbReference type="GO" id="GO:0000976">
    <property type="term" value="F:transcription cis-regulatory region binding"/>
    <property type="evidence" value="ECO:0007669"/>
    <property type="project" value="TreeGrafter"/>
</dbReference>
<keyword evidence="3" id="KW-0238">DNA-binding</keyword>
<dbReference type="EMBL" id="UOFM01000228">
    <property type="protein sequence ID" value="VAW77582.1"/>
    <property type="molecule type" value="Genomic_DNA"/>
</dbReference>
<dbReference type="CDD" id="cd08419">
    <property type="entry name" value="PBP2_CbbR_RubisCO_like"/>
    <property type="match status" value="1"/>
</dbReference>
<dbReference type="PRINTS" id="PR00039">
    <property type="entry name" value="HTHLYSR"/>
</dbReference>
<dbReference type="InterPro" id="IPR005119">
    <property type="entry name" value="LysR_subst-bd"/>
</dbReference>
<dbReference type="Gene3D" id="1.10.10.10">
    <property type="entry name" value="Winged helix-like DNA-binding domain superfamily/Winged helix DNA-binding domain"/>
    <property type="match status" value="1"/>
</dbReference>
<accession>A0A3B0YQQ6</accession>
<dbReference type="InterPro" id="IPR036388">
    <property type="entry name" value="WH-like_DNA-bd_sf"/>
</dbReference>
<evidence type="ECO:0000259" key="5">
    <source>
        <dbReference type="PROSITE" id="PS50931"/>
    </source>
</evidence>
<dbReference type="AlphaFoldDB" id="A0A3B0YQQ6"/>
<comment type="similarity">
    <text evidence="1">Belongs to the LysR transcriptional regulatory family.</text>
</comment>
<dbReference type="Pfam" id="PF03466">
    <property type="entry name" value="LysR_substrate"/>
    <property type="match status" value="1"/>
</dbReference>
<evidence type="ECO:0000256" key="2">
    <source>
        <dbReference type="ARBA" id="ARBA00023015"/>
    </source>
</evidence>
<proteinExistence type="inferred from homology"/>
<dbReference type="GO" id="GO:0003700">
    <property type="term" value="F:DNA-binding transcription factor activity"/>
    <property type="evidence" value="ECO:0007669"/>
    <property type="project" value="InterPro"/>
</dbReference>
<name>A0A3B0YQQ6_9ZZZZ</name>
<dbReference type="FunFam" id="1.10.10.10:FF:000001">
    <property type="entry name" value="LysR family transcriptional regulator"/>
    <property type="match status" value="1"/>
</dbReference>
<dbReference type="PANTHER" id="PTHR30126">
    <property type="entry name" value="HTH-TYPE TRANSCRIPTIONAL REGULATOR"/>
    <property type="match status" value="1"/>
</dbReference>
<dbReference type="PANTHER" id="PTHR30126:SF5">
    <property type="entry name" value="HTH-TYPE TRANSCRIPTIONAL ACTIVATOR CMPR"/>
    <property type="match status" value="1"/>
</dbReference>
<dbReference type="InterPro" id="IPR000847">
    <property type="entry name" value="LysR_HTH_N"/>
</dbReference>
<evidence type="ECO:0000256" key="1">
    <source>
        <dbReference type="ARBA" id="ARBA00009437"/>
    </source>
</evidence>
<evidence type="ECO:0000256" key="4">
    <source>
        <dbReference type="ARBA" id="ARBA00023163"/>
    </source>
</evidence>
<evidence type="ECO:0000313" key="6">
    <source>
        <dbReference type="EMBL" id="VAW77582.1"/>
    </source>
</evidence>
<feature type="domain" description="HTH lysR-type" evidence="5">
    <location>
        <begin position="3"/>
        <end position="60"/>
    </location>
</feature>
<dbReference type="SUPFAM" id="SSF46785">
    <property type="entry name" value="Winged helix' DNA-binding domain"/>
    <property type="match status" value="1"/>
</dbReference>
<gene>
    <name evidence="6" type="ORF">MNBD_GAMMA14-1280</name>
</gene>
<protein>
    <submittedName>
        <fullName evidence="6">RuBisCO operon transcriptional regulator CbbR</fullName>
    </submittedName>
</protein>
<organism evidence="6">
    <name type="scientific">hydrothermal vent metagenome</name>
    <dbReference type="NCBI Taxonomy" id="652676"/>
    <lineage>
        <taxon>unclassified sequences</taxon>
        <taxon>metagenomes</taxon>
        <taxon>ecological metagenomes</taxon>
    </lineage>
</organism>
<evidence type="ECO:0000256" key="3">
    <source>
        <dbReference type="ARBA" id="ARBA00023125"/>
    </source>
</evidence>
<keyword evidence="2" id="KW-0805">Transcription regulation</keyword>
<reference evidence="6" key="1">
    <citation type="submission" date="2018-06" db="EMBL/GenBank/DDBJ databases">
        <authorList>
            <person name="Zhirakovskaya E."/>
        </authorList>
    </citation>
    <scope>NUCLEOTIDE SEQUENCE</scope>
</reference>
<keyword evidence="4" id="KW-0804">Transcription</keyword>
<dbReference type="SUPFAM" id="SSF53850">
    <property type="entry name" value="Periplasmic binding protein-like II"/>
    <property type="match status" value="1"/>
</dbReference>
<sequence length="306" mass="34296">MNVTLRQLSVFESAARLLSHTRAAKELHLSQPAVSMQIHQLEDQAGLQLFEKLGRKLHLTEAGHELFQYSRAILHDLHEVEDVLEALKGLNTGHLNIGVASTVNYFAPRLLAAFSHRYPGIKLSLEATNRENLVHMLSANEKDLVLMGRPPKQINLESEPFLENPLVVIAPPEHPLAKERNIPLQRLAEEIFVIREAGSGTRAAMERFFSKRDLTLKTGMQMTRNEAIKQAVRAGLGLSVVSLHSIELELETKRLVVLDVSGFPIKRDWFMVYRHGKRLSPSATAFKDFVFSEAGNLLSLPIAEHG</sequence>
<dbReference type="Pfam" id="PF00126">
    <property type="entry name" value="HTH_1"/>
    <property type="match status" value="1"/>
</dbReference>
<dbReference type="Gene3D" id="3.40.190.290">
    <property type="match status" value="1"/>
</dbReference>
<dbReference type="PROSITE" id="PS50931">
    <property type="entry name" value="HTH_LYSR"/>
    <property type="match status" value="1"/>
</dbReference>
<dbReference type="InterPro" id="IPR036390">
    <property type="entry name" value="WH_DNA-bd_sf"/>
</dbReference>